<dbReference type="EMBL" id="JAAZON010000208">
    <property type="protein sequence ID" value="NMC62504.1"/>
    <property type="molecule type" value="Genomic_DNA"/>
</dbReference>
<dbReference type="GO" id="GO:0015935">
    <property type="term" value="C:small ribosomal subunit"/>
    <property type="evidence" value="ECO:0007669"/>
    <property type="project" value="TreeGrafter"/>
</dbReference>
<dbReference type="GO" id="GO:0006412">
    <property type="term" value="P:translation"/>
    <property type="evidence" value="ECO:0007669"/>
    <property type="project" value="UniProtKB-UniRule"/>
</dbReference>
<evidence type="ECO:0000256" key="1">
    <source>
        <dbReference type="ARBA" id="ARBA00022980"/>
    </source>
</evidence>
<dbReference type="InterPro" id="IPR023803">
    <property type="entry name" value="Ribosomal_bS16_dom_sf"/>
</dbReference>
<dbReference type="Proteomes" id="UP000524246">
    <property type="component" value="Unassembled WGS sequence"/>
</dbReference>
<proteinExistence type="inferred from homology"/>
<protein>
    <recommendedName>
        <fullName evidence="3">Small ribosomal subunit protein bS16</fullName>
    </recommendedName>
</protein>
<name>A0A7X9IJW9_9DELT</name>
<evidence type="ECO:0000256" key="2">
    <source>
        <dbReference type="ARBA" id="ARBA00023274"/>
    </source>
</evidence>
<organism evidence="5 6">
    <name type="scientific">SAR324 cluster bacterium</name>
    <dbReference type="NCBI Taxonomy" id="2024889"/>
    <lineage>
        <taxon>Bacteria</taxon>
        <taxon>Deltaproteobacteria</taxon>
        <taxon>SAR324 cluster</taxon>
    </lineage>
</organism>
<dbReference type="AlphaFoldDB" id="A0A7X9IJW9"/>
<evidence type="ECO:0000256" key="4">
    <source>
        <dbReference type="SAM" id="MobiDB-lite"/>
    </source>
</evidence>
<dbReference type="PANTHER" id="PTHR12919">
    <property type="entry name" value="30S RIBOSOMAL PROTEIN S16"/>
    <property type="match status" value="1"/>
</dbReference>
<accession>A0A7X9IJW9</accession>
<evidence type="ECO:0000313" key="6">
    <source>
        <dbReference type="Proteomes" id="UP000524246"/>
    </source>
</evidence>
<keyword evidence="1 3" id="KW-0689">Ribosomal protein</keyword>
<dbReference type="PANTHER" id="PTHR12919:SF20">
    <property type="entry name" value="SMALL RIBOSOMAL SUBUNIT PROTEIN BS16M"/>
    <property type="match status" value="1"/>
</dbReference>
<comment type="similarity">
    <text evidence="3">Belongs to the bacterial ribosomal protein bS16 family.</text>
</comment>
<sequence length="136" mass="15278">MSVMLRLARHGQKKRPFYRIVAASKQARRDGRFIEIVGNYDPLSNPPAVTLKEDRIRYWVGVGAKATASVQTLIKKNIPNLLEDREAHKKQKIIAARKARKARLSAKGESKPTTKTKKSTKAAKPKSTATKTKKEK</sequence>
<dbReference type="Pfam" id="PF00886">
    <property type="entry name" value="Ribosomal_S16"/>
    <property type="match status" value="1"/>
</dbReference>
<gene>
    <name evidence="3 5" type="primary">rpsP</name>
    <name evidence="5" type="ORF">GYA55_04980</name>
</gene>
<feature type="region of interest" description="Disordered" evidence="4">
    <location>
        <begin position="96"/>
        <end position="136"/>
    </location>
</feature>
<comment type="caution">
    <text evidence="5">The sequence shown here is derived from an EMBL/GenBank/DDBJ whole genome shotgun (WGS) entry which is preliminary data.</text>
</comment>
<keyword evidence="2 3" id="KW-0687">Ribonucleoprotein</keyword>
<dbReference type="GO" id="GO:0005737">
    <property type="term" value="C:cytoplasm"/>
    <property type="evidence" value="ECO:0007669"/>
    <property type="project" value="UniProtKB-ARBA"/>
</dbReference>
<evidence type="ECO:0000313" key="5">
    <source>
        <dbReference type="EMBL" id="NMC62504.1"/>
    </source>
</evidence>
<dbReference type="SUPFAM" id="SSF54565">
    <property type="entry name" value="Ribosomal protein S16"/>
    <property type="match status" value="1"/>
</dbReference>
<reference evidence="5 6" key="1">
    <citation type="journal article" date="2020" name="Biotechnol. Biofuels">
        <title>New insights from the biogas microbiome by comprehensive genome-resolved metagenomics of nearly 1600 species originating from multiple anaerobic digesters.</title>
        <authorList>
            <person name="Campanaro S."/>
            <person name="Treu L."/>
            <person name="Rodriguez-R L.M."/>
            <person name="Kovalovszki A."/>
            <person name="Ziels R.M."/>
            <person name="Maus I."/>
            <person name="Zhu X."/>
            <person name="Kougias P.G."/>
            <person name="Basile A."/>
            <person name="Luo G."/>
            <person name="Schluter A."/>
            <person name="Konstantinidis K.T."/>
            <person name="Angelidaki I."/>
        </authorList>
    </citation>
    <scope>NUCLEOTIDE SEQUENCE [LARGE SCALE GENOMIC DNA]</scope>
    <source>
        <strain evidence="5">AS27yjCOA_65</strain>
    </source>
</reference>
<dbReference type="NCBIfam" id="TIGR00002">
    <property type="entry name" value="S16"/>
    <property type="match status" value="1"/>
</dbReference>
<dbReference type="Gene3D" id="3.30.1320.10">
    <property type="match status" value="1"/>
</dbReference>
<feature type="compositionally biased region" description="Basic residues" evidence="4">
    <location>
        <begin position="114"/>
        <end position="124"/>
    </location>
</feature>
<dbReference type="InterPro" id="IPR000307">
    <property type="entry name" value="Ribosomal_bS16"/>
</dbReference>
<evidence type="ECO:0000256" key="3">
    <source>
        <dbReference type="HAMAP-Rule" id="MF_00385"/>
    </source>
</evidence>
<dbReference type="GO" id="GO:0003735">
    <property type="term" value="F:structural constituent of ribosome"/>
    <property type="evidence" value="ECO:0007669"/>
    <property type="project" value="InterPro"/>
</dbReference>
<dbReference type="HAMAP" id="MF_00385">
    <property type="entry name" value="Ribosomal_bS16"/>
    <property type="match status" value="1"/>
</dbReference>